<dbReference type="VEuPathDB" id="FungiDB:SCHCODRAFT_02525187"/>
<evidence type="ECO:0000256" key="1">
    <source>
        <dbReference type="SAM" id="MobiDB-lite"/>
    </source>
</evidence>
<dbReference type="RefSeq" id="XP_003035122.1">
    <property type="nucleotide sequence ID" value="XM_003035076.1"/>
</dbReference>
<protein>
    <submittedName>
        <fullName evidence="2">Uncharacterized protein</fullName>
    </submittedName>
</protein>
<organism evidence="3">
    <name type="scientific">Schizophyllum commune (strain H4-8 / FGSC 9210)</name>
    <name type="common">Split gill fungus</name>
    <dbReference type="NCBI Taxonomy" id="578458"/>
    <lineage>
        <taxon>Eukaryota</taxon>
        <taxon>Fungi</taxon>
        <taxon>Dikarya</taxon>
        <taxon>Basidiomycota</taxon>
        <taxon>Agaricomycotina</taxon>
        <taxon>Agaricomycetes</taxon>
        <taxon>Agaricomycetidae</taxon>
        <taxon>Agaricales</taxon>
        <taxon>Schizophyllaceae</taxon>
        <taxon>Schizophyllum</taxon>
    </lineage>
</organism>
<dbReference type="InParanoid" id="D8PWJ2"/>
<keyword evidence="3" id="KW-1185">Reference proteome</keyword>
<feature type="region of interest" description="Disordered" evidence="1">
    <location>
        <begin position="226"/>
        <end position="256"/>
    </location>
</feature>
<gene>
    <name evidence="2" type="ORF">SCHCODRAFT_81321</name>
</gene>
<dbReference type="HOGENOM" id="CLU_776488_0_0_1"/>
<dbReference type="Proteomes" id="UP000007431">
    <property type="component" value="Unassembled WGS sequence"/>
</dbReference>
<evidence type="ECO:0000313" key="3">
    <source>
        <dbReference type="Proteomes" id="UP000007431"/>
    </source>
</evidence>
<dbReference type="AlphaFoldDB" id="D8PWJ2"/>
<feature type="region of interest" description="Disordered" evidence="1">
    <location>
        <begin position="293"/>
        <end position="321"/>
    </location>
</feature>
<name>D8PWJ2_SCHCM</name>
<sequence length="357" mass="38786">MPSSRLGISRPASMLPANLRFLRRVPPAFTSSPLEDPVQTVFLDALHVYPPSSKLHQHEPTFGNCPPSRCRLIAAYIQRKIGVIMPLRQVMQSVYELESRTTISKLLHSSEQEVTLAISSPAVATTDLPSTLSSPADVKVPVKAQQEDVLKALPSIASGKPPHASAGSMSQRRQALNIPTLHRQLSLARYRSSNLLSEDFSTPITPAEQVLHTPLDPPELLPAKATAAKRKSFATPTSSTSPGNAASPSPLRSRAPRTSLDRFLCSPTLPSPDSLSPLVKSFGRRLALAPPTRLPRRLSYSRGGMLDTPKSPGDTPYFRNLTPREPLASPLCIQGSVSDRATTEFFSSNHASHIRCF</sequence>
<dbReference type="OrthoDB" id="10006572at2759"/>
<dbReference type="GeneID" id="9597383"/>
<proteinExistence type="predicted"/>
<evidence type="ECO:0000313" key="2">
    <source>
        <dbReference type="EMBL" id="EFJ00220.1"/>
    </source>
</evidence>
<accession>D8PWJ2</accession>
<reference evidence="2 3" key="1">
    <citation type="journal article" date="2010" name="Nat. Biotechnol.">
        <title>Genome sequence of the model mushroom Schizophyllum commune.</title>
        <authorList>
            <person name="Ohm R.A."/>
            <person name="de Jong J.F."/>
            <person name="Lugones L.G."/>
            <person name="Aerts A."/>
            <person name="Kothe E."/>
            <person name="Stajich J.E."/>
            <person name="de Vries R.P."/>
            <person name="Record E."/>
            <person name="Levasseur A."/>
            <person name="Baker S.E."/>
            <person name="Bartholomew K.A."/>
            <person name="Coutinho P.M."/>
            <person name="Erdmann S."/>
            <person name="Fowler T.J."/>
            <person name="Gathman A.C."/>
            <person name="Lombard V."/>
            <person name="Henrissat B."/>
            <person name="Knabe N."/>
            <person name="Kuees U."/>
            <person name="Lilly W.W."/>
            <person name="Lindquist E."/>
            <person name="Lucas S."/>
            <person name="Magnuson J.K."/>
            <person name="Piumi F."/>
            <person name="Raudaskoski M."/>
            <person name="Salamov A."/>
            <person name="Schmutz J."/>
            <person name="Schwarze F.W.M.R."/>
            <person name="vanKuyk P.A."/>
            <person name="Horton J.S."/>
            <person name="Grigoriev I.V."/>
            <person name="Woesten H.A.B."/>
        </authorList>
    </citation>
    <scope>NUCLEOTIDE SEQUENCE [LARGE SCALE GENOMIC DNA]</scope>
    <source>
        <strain evidence="3">H4-8 / FGSC 9210</strain>
    </source>
</reference>
<dbReference type="KEGG" id="scm:SCHCO_02525187"/>
<feature type="compositionally biased region" description="Polar residues" evidence="1">
    <location>
        <begin position="234"/>
        <end position="247"/>
    </location>
</feature>
<dbReference type="EMBL" id="GL377303">
    <property type="protein sequence ID" value="EFJ00220.1"/>
    <property type="molecule type" value="Genomic_DNA"/>
</dbReference>